<gene>
    <name evidence="2" type="ORF">ON006_11895</name>
</gene>
<dbReference type="Pfam" id="PF24726">
    <property type="entry name" value="DUF7678"/>
    <property type="match status" value="1"/>
</dbReference>
<evidence type="ECO:0000313" key="2">
    <source>
        <dbReference type="EMBL" id="WAC14640.1"/>
    </source>
</evidence>
<dbReference type="KEGG" id="dpf:ON006_11895"/>
<dbReference type="RefSeq" id="WP_244820007.1">
    <property type="nucleotide sequence ID" value="NZ_CP112998.1"/>
</dbReference>
<dbReference type="Proteomes" id="UP001164653">
    <property type="component" value="Chromosome"/>
</dbReference>
<dbReference type="EMBL" id="CP112998">
    <property type="protein sequence ID" value="WAC14640.1"/>
    <property type="molecule type" value="Genomic_DNA"/>
</dbReference>
<dbReference type="AlphaFoldDB" id="A0A9E8SMD9"/>
<evidence type="ECO:0000259" key="1">
    <source>
        <dbReference type="Pfam" id="PF24726"/>
    </source>
</evidence>
<keyword evidence="3" id="KW-1185">Reference proteome</keyword>
<accession>A0A9E8SMD9</accession>
<feature type="domain" description="DUF7678" evidence="1">
    <location>
        <begin position="77"/>
        <end position="151"/>
    </location>
</feature>
<proteinExistence type="predicted"/>
<protein>
    <recommendedName>
        <fullName evidence="1">DUF7678 domain-containing protein</fullName>
    </recommendedName>
</protein>
<evidence type="ECO:0000313" key="3">
    <source>
        <dbReference type="Proteomes" id="UP001164653"/>
    </source>
</evidence>
<dbReference type="InterPro" id="IPR056095">
    <property type="entry name" value="DUF7678"/>
</dbReference>
<sequence length="167" mass="19215">MTPPKRYRKHVALTDLQSRRLTELSEFDGTDPMEHAKRAIDEYLQKQKLDFTPPKENDIRAEFRDHSGDANVQGAFWVSGTVDKYEFSALILKLPSKLGLDRGKISKVAIWDPEVLKNTGNFIGSCIVNYDRGWDIKPSKIAEPYFNKVKALLVQSAEQFIKNRFLR</sequence>
<name>A0A9E8SMD9_9BACT</name>
<reference evidence="2" key="1">
    <citation type="submission" date="2022-11" db="EMBL/GenBank/DDBJ databases">
        <title>Dyadobacter pollutisoli sp. nov., isolated from plastic dumped soil.</title>
        <authorList>
            <person name="Kim J.M."/>
            <person name="Kim K.R."/>
            <person name="Lee J.K."/>
            <person name="Hao L."/>
            <person name="Jeon C.O."/>
        </authorList>
    </citation>
    <scope>NUCLEOTIDE SEQUENCE</scope>
    <source>
        <strain evidence="2">U1</strain>
    </source>
</reference>
<organism evidence="2 3">
    <name type="scientific">Dyadobacter pollutisoli</name>
    <dbReference type="NCBI Taxonomy" id="2910158"/>
    <lineage>
        <taxon>Bacteria</taxon>
        <taxon>Pseudomonadati</taxon>
        <taxon>Bacteroidota</taxon>
        <taxon>Cytophagia</taxon>
        <taxon>Cytophagales</taxon>
        <taxon>Spirosomataceae</taxon>
        <taxon>Dyadobacter</taxon>
    </lineage>
</organism>